<proteinExistence type="predicted"/>
<evidence type="ECO:0008006" key="3">
    <source>
        <dbReference type="Google" id="ProtNLM"/>
    </source>
</evidence>
<organism evidence="1 2">
    <name type="scientific">Hymenobacter koreensis</name>
    <dbReference type="NCBI Taxonomy" id="1084523"/>
    <lineage>
        <taxon>Bacteria</taxon>
        <taxon>Pseudomonadati</taxon>
        <taxon>Bacteroidota</taxon>
        <taxon>Cytophagia</taxon>
        <taxon>Cytophagales</taxon>
        <taxon>Hymenobacteraceae</taxon>
        <taxon>Hymenobacter</taxon>
    </lineage>
</organism>
<comment type="caution">
    <text evidence="1">The sequence shown here is derived from an EMBL/GenBank/DDBJ whole genome shotgun (WGS) entry which is preliminary data.</text>
</comment>
<sequence length="154" mass="16135">MLIGLLTPLRGLLAVGLVLSSDAGSAELTISGPGLNVRGTFPTARCRAPLLPGGRGVRGNLGNVYEVPYPGGTFTLLDKIKRQEGAQDLANRGGTLTATLTLTNGRTYVLARRPGAVVVTNALRLVAFDVWLRAAIDTAETQGLVRVRGHCACQ</sequence>
<evidence type="ECO:0000313" key="2">
    <source>
        <dbReference type="Proteomes" id="UP001500454"/>
    </source>
</evidence>
<gene>
    <name evidence="1" type="ORF">GCM10023186_05040</name>
</gene>
<dbReference type="EMBL" id="BAABHA010000001">
    <property type="protein sequence ID" value="GAA4373960.1"/>
    <property type="molecule type" value="Genomic_DNA"/>
</dbReference>
<protein>
    <recommendedName>
        <fullName evidence="3">DUF4251 domain-containing protein</fullName>
    </recommendedName>
</protein>
<keyword evidence="2" id="KW-1185">Reference proteome</keyword>
<reference evidence="2" key="1">
    <citation type="journal article" date="2019" name="Int. J. Syst. Evol. Microbiol.">
        <title>The Global Catalogue of Microorganisms (GCM) 10K type strain sequencing project: providing services to taxonomists for standard genome sequencing and annotation.</title>
        <authorList>
            <consortium name="The Broad Institute Genomics Platform"/>
            <consortium name="The Broad Institute Genome Sequencing Center for Infectious Disease"/>
            <person name="Wu L."/>
            <person name="Ma J."/>
        </authorList>
    </citation>
    <scope>NUCLEOTIDE SEQUENCE [LARGE SCALE GENOMIC DNA]</scope>
    <source>
        <strain evidence="2">JCM 17924</strain>
    </source>
</reference>
<name>A0ABP8IUJ9_9BACT</name>
<dbReference type="Proteomes" id="UP001500454">
    <property type="component" value="Unassembled WGS sequence"/>
</dbReference>
<accession>A0ABP8IUJ9</accession>
<evidence type="ECO:0000313" key="1">
    <source>
        <dbReference type="EMBL" id="GAA4373960.1"/>
    </source>
</evidence>